<keyword evidence="4" id="KW-1185">Reference proteome</keyword>
<dbReference type="EMBL" id="CP011071">
    <property type="protein sequence ID" value="AKA36220.1"/>
    <property type="molecule type" value="Genomic_DNA"/>
</dbReference>
<evidence type="ECO:0008006" key="5">
    <source>
        <dbReference type="Google" id="ProtNLM"/>
    </source>
</evidence>
<name>A0A0D5YVF8_9FLAO</name>
<feature type="compositionally biased region" description="Basic and acidic residues" evidence="1">
    <location>
        <begin position="275"/>
        <end position="299"/>
    </location>
</feature>
<proteinExistence type="predicted"/>
<reference evidence="3 4" key="1">
    <citation type="submission" date="2015-03" db="EMBL/GenBank/DDBJ databases">
        <title>Complete genome sequence of Muricauda lutaonensis CC-HSB-11T, isolated from a coastal hot spring.</title>
        <authorList>
            <person name="Kim K.M."/>
        </authorList>
    </citation>
    <scope>NUCLEOTIDE SEQUENCE [LARGE SCALE GENOMIC DNA]</scope>
    <source>
        <strain evidence="3 4">CC-HSB-11</strain>
    </source>
</reference>
<feature type="compositionally biased region" description="Polar residues" evidence="1">
    <location>
        <begin position="365"/>
        <end position="393"/>
    </location>
</feature>
<dbReference type="STRING" id="516051.VC82_2659"/>
<dbReference type="RefSeq" id="WP_045802785.1">
    <property type="nucleotide sequence ID" value="NZ_CP011071.1"/>
</dbReference>
<dbReference type="KEGG" id="mlt:VC82_2659"/>
<sequence length="429" mass="50516">MKKFVPFLAVLFLAAFGAQAANVSEDRLVPNYVRGYGNSFIFVEDGITFSVYPDGEFDFYIDNRVNVGVGARIGNVGITFNSGYNYNPFVQYDDYGAVIQVENVPIFYDAFGRVSQIGSVDIWYRNGRVRRLGGLHVYWNAGVISHYTGFINIYNRHYVYRPFHRWFARPAVGFCTVWNTPYRRFYRPIRYTYYRPYRHNFRRPFYRFGRPYKQYRHNDDRYGYRHSRRAKIYRNDRRVAVRENRGRRDDFQARSNRTVGERRTVSRSNKGYRGNTDRVAVDRNRSVKRSDVRRDDKVGKRSNRSATVSRRTVTKRPRGRTVTKREVTSTPRTKTVKRSTTRSYKKPEARNSKRSVVRNDRSQNVRRSTTQKRTVDRSSNSRNVQRKTAPQRKTVQRSTSSSRKSSAKRSAPTSRRSGASSRTRSTRNH</sequence>
<accession>A0A0D5YVF8</accession>
<feature type="compositionally biased region" description="Basic and acidic residues" evidence="1">
    <location>
        <begin position="243"/>
        <end position="252"/>
    </location>
</feature>
<keyword evidence="2" id="KW-0732">Signal</keyword>
<evidence type="ECO:0000313" key="3">
    <source>
        <dbReference type="EMBL" id="AKA36220.1"/>
    </source>
</evidence>
<dbReference type="OrthoDB" id="750023at2"/>
<feature type="compositionally biased region" description="Low complexity" evidence="1">
    <location>
        <begin position="397"/>
        <end position="423"/>
    </location>
</feature>
<feature type="compositionally biased region" description="Basic residues" evidence="1">
    <location>
        <begin position="334"/>
        <end position="344"/>
    </location>
</feature>
<dbReference type="Proteomes" id="UP000032726">
    <property type="component" value="Chromosome"/>
</dbReference>
<dbReference type="AlphaFoldDB" id="A0A0D5YVF8"/>
<protein>
    <recommendedName>
        <fullName evidence="5">Sperm nuclear basic protein PL-I</fullName>
    </recommendedName>
</protein>
<feature type="region of interest" description="Disordered" evidence="1">
    <location>
        <begin position="243"/>
        <end position="429"/>
    </location>
</feature>
<feature type="chain" id="PRO_5002300021" description="Sperm nuclear basic protein PL-I" evidence="2">
    <location>
        <begin position="21"/>
        <end position="429"/>
    </location>
</feature>
<evidence type="ECO:0000256" key="1">
    <source>
        <dbReference type="SAM" id="MobiDB-lite"/>
    </source>
</evidence>
<organism evidence="3 4">
    <name type="scientific">Flagellimonas lutaonensis</name>
    <dbReference type="NCBI Taxonomy" id="516051"/>
    <lineage>
        <taxon>Bacteria</taxon>
        <taxon>Pseudomonadati</taxon>
        <taxon>Bacteroidota</taxon>
        <taxon>Flavobacteriia</taxon>
        <taxon>Flavobacteriales</taxon>
        <taxon>Flavobacteriaceae</taxon>
        <taxon>Flagellimonas</taxon>
    </lineage>
</organism>
<evidence type="ECO:0000313" key="4">
    <source>
        <dbReference type="Proteomes" id="UP000032726"/>
    </source>
</evidence>
<evidence type="ECO:0000256" key="2">
    <source>
        <dbReference type="SAM" id="SignalP"/>
    </source>
</evidence>
<feature type="signal peptide" evidence="2">
    <location>
        <begin position="1"/>
        <end position="20"/>
    </location>
</feature>
<feature type="compositionally biased region" description="Basic and acidic residues" evidence="1">
    <location>
        <begin position="345"/>
        <end position="363"/>
    </location>
</feature>
<feature type="compositionally biased region" description="Basic residues" evidence="1">
    <location>
        <begin position="312"/>
        <end position="322"/>
    </location>
</feature>
<gene>
    <name evidence="3" type="ORF">VC82_2659</name>
</gene>
<dbReference type="HOGENOM" id="CLU_052951_0_0_10"/>
<dbReference type="PATRIC" id="fig|516051.4.peg.2726"/>